<comment type="similarity">
    <text evidence="3">Belongs to the UbiH/COQ6 family.</text>
</comment>
<dbReference type="GO" id="GO:0071949">
    <property type="term" value="F:FAD binding"/>
    <property type="evidence" value="ECO:0007669"/>
    <property type="project" value="InterPro"/>
</dbReference>
<keyword evidence="5" id="KW-0274">FAD</keyword>
<reference evidence="9 10" key="1">
    <citation type="submission" date="2019-03" db="EMBL/GenBank/DDBJ databases">
        <title>Genomic Encyclopedia of Type Strains, Phase IV (KMG-IV): sequencing the most valuable type-strain genomes for metagenomic binning, comparative biology and taxonomic classification.</title>
        <authorList>
            <person name="Goeker M."/>
        </authorList>
    </citation>
    <scope>NUCLEOTIDE SEQUENCE [LARGE SCALE GENOMIC DNA]</scope>
    <source>
        <strain evidence="9 10">DSM 25488</strain>
    </source>
</reference>
<organism evidence="9 10">
    <name type="scientific">Marinicella litoralis</name>
    <dbReference type="NCBI Taxonomy" id="644220"/>
    <lineage>
        <taxon>Bacteria</taxon>
        <taxon>Pseudomonadati</taxon>
        <taxon>Pseudomonadota</taxon>
        <taxon>Gammaproteobacteria</taxon>
        <taxon>Lysobacterales</taxon>
        <taxon>Marinicellaceae</taxon>
        <taxon>Marinicella</taxon>
    </lineage>
</organism>
<comment type="caution">
    <text evidence="9">The sequence shown here is derived from an EMBL/GenBank/DDBJ whole genome shotgun (WGS) entry which is preliminary data.</text>
</comment>
<dbReference type="InterPro" id="IPR010971">
    <property type="entry name" value="UbiH/COQ6"/>
</dbReference>
<dbReference type="PANTHER" id="PTHR43876:SF8">
    <property type="entry name" value="2-OCTAPRENYL-6-METHOXYPHENOL HYDROXYLASE"/>
    <property type="match status" value="1"/>
</dbReference>
<protein>
    <submittedName>
        <fullName evidence="9">2-octaprenyl-6-methoxyphenol hydroxylase /2-octaprenyl-3-methyl-6-methoxy-1,4-benzoquinol hydroxylase</fullName>
    </submittedName>
</protein>
<dbReference type="GO" id="GO:0008681">
    <property type="term" value="F:2-octaprenyl-6-methoxyphenol hydroxylase activity"/>
    <property type="evidence" value="ECO:0007669"/>
    <property type="project" value="TreeGrafter"/>
</dbReference>
<evidence type="ECO:0000256" key="3">
    <source>
        <dbReference type="ARBA" id="ARBA00005349"/>
    </source>
</evidence>
<evidence type="ECO:0000313" key="9">
    <source>
        <dbReference type="EMBL" id="TDR16839.1"/>
    </source>
</evidence>
<proteinExistence type="inferred from homology"/>
<dbReference type="SUPFAM" id="SSF51905">
    <property type="entry name" value="FAD/NAD(P)-binding domain"/>
    <property type="match status" value="1"/>
</dbReference>
<dbReference type="InterPro" id="IPR036188">
    <property type="entry name" value="FAD/NAD-bd_sf"/>
</dbReference>
<dbReference type="PANTHER" id="PTHR43876">
    <property type="entry name" value="UBIQUINONE BIOSYNTHESIS MONOOXYGENASE COQ6, MITOCHONDRIAL"/>
    <property type="match status" value="1"/>
</dbReference>
<evidence type="ECO:0000256" key="5">
    <source>
        <dbReference type="ARBA" id="ARBA00022827"/>
    </source>
</evidence>
<dbReference type="InterPro" id="IPR002938">
    <property type="entry name" value="FAD-bd"/>
</dbReference>
<dbReference type="Gene3D" id="3.50.50.60">
    <property type="entry name" value="FAD/NAD(P)-binding domain"/>
    <property type="match status" value="2"/>
</dbReference>
<evidence type="ECO:0000259" key="8">
    <source>
        <dbReference type="Pfam" id="PF01494"/>
    </source>
</evidence>
<evidence type="ECO:0000313" key="10">
    <source>
        <dbReference type="Proteomes" id="UP000295724"/>
    </source>
</evidence>
<evidence type="ECO:0000256" key="6">
    <source>
        <dbReference type="ARBA" id="ARBA00023002"/>
    </source>
</evidence>
<dbReference type="EMBL" id="SNZB01000007">
    <property type="protein sequence ID" value="TDR16839.1"/>
    <property type="molecule type" value="Genomic_DNA"/>
</dbReference>
<dbReference type="PRINTS" id="PR00420">
    <property type="entry name" value="RNGMNOXGNASE"/>
</dbReference>
<comment type="pathway">
    <text evidence="2">Cofactor biosynthesis; ubiquinone biosynthesis.</text>
</comment>
<keyword evidence="10" id="KW-1185">Reference proteome</keyword>
<dbReference type="GO" id="GO:0006744">
    <property type="term" value="P:ubiquinone biosynthetic process"/>
    <property type="evidence" value="ECO:0007669"/>
    <property type="project" value="UniProtKB-UniPathway"/>
</dbReference>
<dbReference type="Proteomes" id="UP000295724">
    <property type="component" value="Unassembled WGS sequence"/>
</dbReference>
<name>A0A4R6XF32_9GAMM</name>
<feature type="domain" description="FAD-binding" evidence="8">
    <location>
        <begin position="10"/>
        <end position="345"/>
    </location>
</feature>
<dbReference type="Pfam" id="PF01494">
    <property type="entry name" value="FAD_binding_3"/>
    <property type="match status" value="1"/>
</dbReference>
<gene>
    <name evidence="9" type="ORF">C8D91_2746</name>
</gene>
<keyword evidence="6" id="KW-0560">Oxidoreductase</keyword>
<evidence type="ECO:0000256" key="7">
    <source>
        <dbReference type="ARBA" id="ARBA00023033"/>
    </source>
</evidence>
<evidence type="ECO:0000256" key="4">
    <source>
        <dbReference type="ARBA" id="ARBA00022630"/>
    </source>
</evidence>
<keyword evidence="7" id="KW-0503">Monooxygenase</keyword>
<dbReference type="RefSeq" id="WP_162846916.1">
    <property type="nucleotide sequence ID" value="NZ_NIHB01000005.1"/>
</dbReference>
<evidence type="ECO:0000256" key="2">
    <source>
        <dbReference type="ARBA" id="ARBA00004749"/>
    </source>
</evidence>
<evidence type="ECO:0000256" key="1">
    <source>
        <dbReference type="ARBA" id="ARBA00001974"/>
    </source>
</evidence>
<sequence>MSNKQTELSTDVVIVGGGLVGMATALKLAENGMSVIMLEAKLPDLNMHHDSYDSRTLVVNPASKAFWQQLGIWKKVETTATAINQVHVSNQGQFGNVLFDHNELEVMALGHVIEAHVLGAVLWEQLKQNANIKVLAPATMLDFSVAELNVDVLIESQGKQRLKAQLMVAADGAQSAIRTKLDLPFTTKSYDKSAVICNISTEQAHQNKAYERLTKSGPFALLPFKDRYGLVWSNSNERTDELMAMSEHEFMAQAKQAFGCRQGLFTQMGQRHRYPLFKIQVEKQFQPRIVLMGNAAHTVSPVSAQGLNLAIRGVKRLCKLLQDQFNQGGDLGSEALLSTYQTCSQADQDQIMAYTDDLMTWFKIDEPIINTIRSLSLVAIDSQIGLKKKLFSLAGGLNH</sequence>
<dbReference type="InterPro" id="IPR051205">
    <property type="entry name" value="UbiH/COQ6_monooxygenase"/>
</dbReference>
<keyword evidence="4" id="KW-0285">Flavoprotein</keyword>
<dbReference type="UniPathway" id="UPA00232"/>
<dbReference type="AlphaFoldDB" id="A0A4R6XF32"/>
<dbReference type="NCBIfam" id="TIGR01988">
    <property type="entry name" value="Ubi-OHases"/>
    <property type="match status" value="1"/>
</dbReference>
<accession>A0A4R6XF32</accession>
<comment type="cofactor">
    <cofactor evidence="1">
        <name>FAD</name>
        <dbReference type="ChEBI" id="CHEBI:57692"/>
    </cofactor>
</comment>